<feature type="region of interest" description="Disordered" evidence="1">
    <location>
        <begin position="1"/>
        <end position="20"/>
    </location>
</feature>
<feature type="compositionally biased region" description="Polar residues" evidence="1">
    <location>
        <begin position="1"/>
        <end position="10"/>
    </location>
</feature>
<evidence type="ECO:0000256" key="1">
    <source>
        <dbReference type="SAM" id="MobiDB-lite"/>
    </source>
</evidence>
<dbReference type="EMBL" id="NBII01000007">
    <property type="protein sequence ID" value="PAV16822.1"/>
    <property type="molecule type" value="Genomic_DNA"/>
</dbReference>
<comment type="caution">
    <text evidence="2">The sequence shown here is derived from an EMBL/GenBank/DDBJ whole genome shotgun (WGS) entry which is preliminary data.</text>
</comment>
<accession>A0A286UB58</accession>
<name>A0A286UB58_9AGAM</name>
<sequence length="95" mass="10414">MASCNPVQVHSRSTTSDRTLSSISWADVEVMCVLEVVRKKMGVEMPNAGSGEFGISTPPVPAVLKVVMELVPKEAQARTMERRVCLYLYLVCSIV</sequence>
<dbReference type="InParanoid" id="A0A286UB58"/>
<protein>
    <submittedName>
        <fullName evidence="2">Uncharacterized protein</fullName>
    </submittedName>
</protein>
<reference evidence="2 3" key="1">
    <citation type="journal article" date="2017" name="Mol. Ecol.">
        <title>Comparative and population genomic landscape of Phellinus noxius: A hypervariable fungus causing root rot in trees.</title>
        <authorList>
            <person name="Chung C.L."/>
            <person name="Lee T.J."/>
            <person name="Akiba M."/>
            <person name="Lee H.H."/>
            <person name="Kuo T.H."/>
            <person name="Liu D."/>
            <person name="Ke H.M."/>
            <person name="Yokoi T."/>
            <person name="Roa M.B."/>
            <person name="Lu M.J."/>
            <person name="Chang Y.Y."/>
            <person name="Ann P.J."/>
            <person name="Tsai J.N."/>
            <person name="Chen C.Y."/>
            <person name="Tzean S.S."/>
            <person name="Ota Y."/>
            <person name="Hattori T."/>
            <person name="Sahashi N."/>
            <person name="Liou R.F."/>
            <person name="Kikuchi T."/>
            <person name="Tsai I.J."/>
        </authorList>
    </citation>
    <scope>NUCLEOTIDE SEQUENCE [LARGE SCALE GENOMIC DNA]</scope>
    <source>
        <strain evidence="2 3">FFPRI411160</strain>
    </source>
</reference>
<keyword evidence="3" id="KW-1185">Reference proteome</keyword>
<organism evidence="2 3">
    <name type="scientific">Pyrrhoderma noxium</name>
    <dbReference type="NCBI Taxonomy" id="2282107"/>
    <lineage>
        <taxon>Eukaryota</taxon>
        <taxon>Fungi</taxon>
        <taxon>Dikarya</taxon>
        <taxon>Basidiomycota</taxon>
        <taxon>Agaricomycotina</taxon>
        <taxon>Agaricomycetes</taxon>
        <taxon>Hymenochaetales</taxon>
        <taxon>Hymenochaetaceae</taxon>
        <taxon>Pyrrhoderma</taxon>
    </lineage>
</organism>
<feature type="compositionally biased region" description="Low complexity" evidence="1">
    <location>
        <begin position="11"/>
        <end position="20"/>
    </location>
</feature>
<gene>
    <name evidence="2" type="ORF">PNOK_0688600</name>
</gene>
<dbReference type="Proteomes" id="UP000217199">
    <property type="component" value="Unassembled WGS sequence"/>
</dbReference>
<dbReference type="AlphaFoldDB" id="A0A286UB58"/>
<proteinExistence type="predicted"/>
<evidence type="ECO:0000313" key="2">
    <source>
        <dbReference type="EMBL" id="PAV16822.1"/>
    </source>
</evidence>
<evidence type="ECO:0000313" key="3">
    <source>
        <dbReference type="Proteomes" id="UP000217199"/>
    </source>
</evidence>